<feature type="domain" description="DUF218" evidence="1">
    <location>
        <begin position="50"/>
        <end position="153"/>
    </location>
</feature>
<evidence type="ECO:0000313" key="3">
    <source>
        <dbReference type="Proteomes" id="UP001164439"/>
    </source>
</evidence>
<dbReference type="Gene3D" id="3.40.50.620">
    <property type="entry name" value="HUPs"/>
    <property type="match status" value="1"/>
</dbReference>
<dbReference type="InterPro" id="IPR014729">
    <property type="entry name" value="Rossmann-like_a/b/a_fold"/>
</dbReference>
<dbReference type="Proteomes" id="UP001164439">
    <property type="component" value="Chromosome"/>
</dbReference>
<gene>
    <name evidence="2" type="ORF">STRCI_005820</name>
</gene>
<keyword evidence="3" id="KW-1185">Reference proteome</keyword>
<reference evidence="2" key="1">
    <citation type="submission" date="2022-12" db="EMBL/GenBank/DDBJ databases">
        <authorList>
            <person name="Ruckert C."/>
            <person name="Busche T."/>
            <person name="Kalinowski J."/>
            <person name="Wittmann C."/>
        </authorList>
    </citation>
    <scope>NUCLEOTIDE SEQUENCE</scope>
    <source>
        <strain evidence="2">DSM 40467</strain>
    </source>
</reference>
<dbReference type="EMBL" id="CP114413">
    <property type="protein sequence ID" value="WAZ24406.1"/>
    <property type="molecule type" value="Genomic_DNA"/>
</dbReference>
<dbReference type="InterPro" id="IPR003848">
    <property type="entry name" value="DUF218"/>
</dbReference>
<accession>A0ABY7KIN3</accession>
<dbReference type="Pfam" id="PF02698">
    <property type="entry name" value="DUF218"/>
    <property type="match status" value="1"/>
</dbReference>
<evidence type="ECO:0000313" key="2">
    <source>
        <dbReference type="EMBL" id="WAZ24406.1"/>
    </source>
</evidence>
<dbReference type="PANTHER" id="PTHR30336:SF20">
    <property type="entry name" value="DUF218 DOMAIN-CONTAINING PROTEIN"/>
    <property type="match status" value="1"/>
</dbReference>
<name>A0ABY7KIN3_9ACTN</name>
<organism evidence="2 3">
    <name type="scientific">Streptomyces cinnabarinus</name>
    <dbReference type="NCBI Taxonomy" id="67287"/>
    <lineage>
        <taxon>Bacteria</taxon>
        <taxon>Bacillati</taxon>
        <taxon>Actinomycetota</taxon>
        <taxon>Actinomycetes</taxon>
        <taxon>Kitasatosporales</taxon>
        <taxon>Streptomycetaceae</taxon>
        <taxon>Streptomyces</taxon>
    </lineage>
</organism>
<proteinExistence type="predicted"/>
<evidence type="ECO:0000259" key="1">
    <source>
        <dbReference type="Pfam" id="PF02698"/>
    </source>
</evidence>
<dbReference type="RefSeq" id="WP_269661911.1">
    <property type="nucleotide sequence ID" value="NZ_CP114413.1"/>
</dbReference>
<sequence>MADNAEGVPRVISAQEWRDGELIWDYHQMHHELRPCSAGIGLGSHDLGVASHTVDLYRQGLFPVMVFTGGNSPTTKARFPRGEAVHYREHALELGVPEGAVLVEPKAANTGQNAVFSRQVLAEAGLVPESVLVVCKPYEERRSYATFKKMWPEVEVVCASEPVGLTEYAEGIGDAKLVIDMLVGALQRLMEYPKQGFTIPQDVPEDVAAAFKRLADSGFDSRLLPR</sequence>
<dbReference type="PANTHER" id="PTHR30336">
    <property type="entry name" value="INNER MEMBRANE PROTEIN, PROBABLE PERMEASE"/>
    <property type="match status" value="1"/>
</dbReference>
<dbReference type="InterPro" id="IPR051599">
    <property type="entry name" value="Cell_Envelope_Assoc"/>
</dbReference>
<dbReference type="CDD" id="cd06259">
    <property type="entry name" value="YdcF-like"/>
    <property type="match status" value="1"/>
</dbReference>
<protein>
    <submittedName>
        <fullName evidence="2">YdcF family protein</fullName>
    </submittedName>
</protein>